<sequence length="167" mass="18716">MNTFQYAHYIARQDKADGSRLSYADLFRLALHKAYRMPSVRQYDYSSLEADIKQREAIIKRGKAEKAVVMAAVMRGIRLGYTVSVYDGEEWVVKRSTDVKAIGDSLQSTDADRVHFVDQQGKGVGSLWAFYGNSAGEVIADHTISPAMELIMAPAERAMEQYAERGI</sequence>
<name>A0AAE9W9K3_9CAUD</name>
<proteinExistence type="predicted"/>
<dbReference type="RefSeq" id="YP_010762637.1">
    <property type="nucleotide sequence ID" value="NC_073606.1"/>
</dbReference>
<dbReference type="KEGG" id="vg:80099322"/>
<accession>A0AAE9W9K3</accession>
<dbReference type="EMBL" id="OP784575">
    <property type="protein sequence ID" value="WBQ35251.1"/>
    <property type="molecule type" value="Genomic_DNA"/>
</dbReference>
<protein>
    <submittedName>
        <fullName evidence="1">Uncharacterized protein</fullName>
    </submittedName>
</protein>
<reference evidence="1" key="1">
    <citation type="submission" date="2022-11" db="EMBL/GenBank/DDBJ databases">
        <authorList>
            <person name="Wang C."/>
            <person name="Zeng J."/>
            <person name="Wang X."/>
            <person name="Zhao J."/>
            <person name="Ji F."/>
            <person name="Wang M."/>
            <person name="Zuo J."/>
            <person name="Guo Z."/>
        </authorList>
    </citation>
    <scope>NUCLEOTIDE SEQUENCE</scope>
</reference>
<dbReference type="Proteomes" id="UP001210043">
    <property type="component" value="Segment"/>
</dbReference>
<evidence type="ECO:0000313" key="1">
    <source>
        <dbReference type="EMBL" id="WBQ35251.1"/>
    </source>
</evidence>
<organism evidence="1 2">
    <name type="scientific">Pseudomonas phage pPA-3099-2aT.2</name>
    <dbReference type="NCBI Taxonomy" id="3003808"/>
    <lineage>
        <taxon>Viruses</taxon>
        <taxon>Duplodnaviria</taxon>
        <taxon>Heunggongvirae</taxon>
        <taxon>Uroviricota</taxon>
        <taxon>Caudoviricetes</taxon>
        <taxon>Vandenendeviridae</taxon>
        <taxon>Skurskavirinae</taxon>
        <taxon>Pakpunavirus</taxon>
        <taxon>Pakpunavirus pPA30992aT2</taxon>
    </lineage>
</organism>
<keyword evidence="2" id="KW-1185">Reference proteome</keyword>
<evidence type="ECO:0000313" key="2">
    <source>
        <dbReference type="Proteomes" id="UP001210043"/>
    </source>
</evidence>
<dbReference type="GeneID" id="80099322"/>